<reference evidence="1 2" key="1">
    <citation type="submission" date="2018-12" db="EMBL/GenBank/DDBJ databases">
        <authorList>
            <person name="Betsko A.J."/>
            <person name="Stoner T.H."/>
            <person name="Garlena R.A."/>
            <person name="Russell D.A."/>
            <person name="Pope W.H."/>
            <person name="Jacobs-Sera D."/>
            <person name="Hatfull G.F."/>
        </authorList>
    </citation>
    <scope>NUCLEOTIDE SEQUENCE [LARGE SCALE GENOMIC DNA]</scope>
</reference>
<gene>
    <name evidence="1" type="primary">83</name>
    <name evidence="1" type="ORF">PBI_DUKE13_83</name>
</gene>
<protein>
    <submittedName>
        <fullName evidence="1">Uncharacterized protein</fullName>
    </submittedName>
</protein>
<accession>A0A3S9UAX4</accession>
<evidence type="ECO:0000313" key="2">
    <source>
        <dbReference type="Proteomes" id="UP000287876"/>
    </source>
</evidence>
<dbReference type="EMBL" id="MK279849">
    <property type="protein sequence ID" value="AZS07423.1"/>
    <property type="molecule type" value="Genomic_DNA"/>
</dbReference>
<name>A0A3S9UAX4_9CAUD</name>
<dbReference type="Proteomes" id="UP000287876">
    <property type="component" value="Segment"/>
</dbReference>
<evidence type="ECO:0000313" key="1">
    <source>
        <dbReference type="EMBL" id="AZS07423.1"/>
    </source>
</evidence>
<proteinExistence type="predicted"/>
<organism evidence="1 2">
    <name type="scientific">Mycobacterium phage Duke13</name>
    <dbReference type="NCBI Taxonomy" id="2499038"/>
    <lineage>
        <taxon>Viruses</taxon>
        <taxon>Duplodnaviria</taxon>
        <taxon>Heunggongvirae</taxon>
        <taxon>Uroviricota</taxon>
        <taxon>Caudoviricetes</taxon>
        <taxon>Omegavirus</taxon>
        <taxon>Omegavirus baka</taxon>
    </lineage>
</organism>
<sequence length="112" mass="12247">MSDRILGTIAKALADDEDVTALDYDEARNILAAFEANRIALVELPEPEEREEDEVAVGWPSVALHRVLVWDDYPGEVHFDYDLEPEEPMSPGEARELAAALLAAAVVAEGEA</sequence>